<dbReference type="PROSITE" id="PS51257">
    <property type="entry name" value="PROKAR_LIPOPROTEIN"/>
    <property type="match status" value="1"/>
</dbReference>
<organism evidence="1 2">
    <name type="scientific">Salegentibacter mishustinae</name>
    <dbReference type="NCBI Taxonomy" id="270918"/>
    <lineage>
        <taxon>Bacteria</taxon>
        <taxon>Pseudomonadati</taxon>
        <taxon>Bacteroidota</taxon>
        <taxon>Flavobacteriia</taxon>
        <taxon>Flavobacteriales</taxon>
        <taxon>Flavobacteriaceae</taxon>
        <taxon>Salegentibacter</taxon>
    </lineage>
</organism>
<dbReference type="RefSeq" id="WP_057480247.1">
    <property type="nucleotide sequence ID" value="NZ_BMWR01000002.1"/>
</dbReference>
<dbReference type="Proteomes" id="UP000051643">
    <property type="component" value="Unassembled WGS sequence"/>
</dbReference>
<sequence length="224" mass="25936">MKKLILFTFLFAALTSCKNEETKIGKETAAEPEKSIQQQIAVAHGLNNFTDVEEIQFTFNVKVQDSLRTSRAWTWKPQTDEIRLTEGDISQTYTKTDSISEDDKQIDQKFINDSYWLLFPFQMVWSDANISEEKTGIAPISKEEMNYLEVSYKGEGGYTPGDTYVVYYKDDLLLEEWIYKSADGKREMPTTWEDFEDFEGLKIAKSHKSPDGSFELFFTDIKVK</sequence>
<reference evidence="1" key="1">
    <citation type="submission" date="2015-10" db="EMBL/GenBank/DDBJ databases">
        <title>Draft genome sequence of Salegentibacter mishustinae KCTC 12263.</title>
        <authorList>
            <person name="Lin W."/>
            <person name="Zheng Q."/>
        </authorList>
    </citation>
    <scope>NUCLEOTIDE SEQUENCE [LARGE SCALE GENOMIC DNA]</scope>
    <source>
        <strain evidence="1">KCTC 12263</strain>
    </source>
</reference>
<evidence type="ECO:0008006" key="3">
    <source>
        <dbReference type="Google" id="ProtNLM"/>
    </source>
</evidence>
<evidence type="ECO:0000313" key="1">
    <source>
        <dbReference type="EMBL" id="KRG30420.1"/>
    </source>
</evidence>
<proteinExistence type="predicted"/>
<dbReference type="EMBL" id="LKTP01000001">
    <property type="protein sequence ID" value="KRG30420.1"/>
    <property type="molecule type" value="Genomic_DNA"/>
</dbReference>
<name>A0A0Q9ZMM1_9FLAO</name>
<protein>
    <recommendedName>
        <fullName evidence="3">Selenophosphate synthetase</fullName>
    </recommendedName>
</protein>
<comment type="caution">
    <text evidence="1">The sequence shown here is derived from an EMBL/GenBank/DDBJ whole genome shotgun (WGS) entry which is preliminary data.</text>
</comment>
<keyword evidence="2" id="KW-1185">Reference proteome</keyword>
<dbReference type="AlphaFoldDB" id="A0A0Q9ZMM1"/>
<accession>A0A0Q9ZMM1</accession>
<dbReference type="OrthoDB" id="892266at2"/>
<gene>
    <name evidence="1" type="ORF">APR42_00720</name>
</gene>
<evidence type="ECO:0000313" key="2">
    <source>
        <dbReference type="Proteomes" id="UP000051643"/>
    </source>
</evidence>
<dbReference type="STRING" id="270918.APR42_00720"/>